<accession>A0A4E0R0G2</accession>
<dbReference type="EMBL" id="PGGK01000004">
    <property type="protein sequence ID" value="TGC09806.1"/>
    <property type="molecule type" value="Genomic_DNA"/>
</dbReference>
<reference evidence="1 2" key="1">
    <citation type="submission" date="2017-11" db="EMBL/GenBank/DDBJ databases">
        <title>Isolation and Characterization of Methanogenic Archaea from Saline Meromictic Lake at Siberia.</title>
        <authorList>
            <person name="Shen Y."/>
            <person name="Huang H.-H."/>
            <person name="Lai M.-C."/>
            <person name="Chen S.-C."/>
        </authorList>
    </citation>
    <scope>NUCLEOTIDE SEQUENCE [LARGE SCALE GENOMIC DNA]</scope>
    <source>
        <strain evidence="1 2">SY-01</strain>
    </source>
</reference>
<comment type="caution">
    <text evidence="1">The sequence shown here is derived from an EMBL/GenBank/DDBJ whole genome shotgun (WGS) entry which is preliminary data.</text>
</comment>
<keyword evidence="2" id="KW-1185">Reference proteome</keyword>
<dbReference type="AlphaFoldDB" id="A0A4E0R0G2"/>
<sequence>MALENLNQKKDILSFCDVRIEQLTNDRKKVLTQCEDEFKYEINSKFAAKIEEINHIKNIVNDGKLDDHSKYDFDKIE</sequence>
<name>A0A4E0R0G2_9EURY</name>
<organism evidence="1 2">
    <name type="scientific">Methanolobus halotolerans</name>
    <dbReference type="NCBI Taxonomy" id="2052935"/>
    <lineage>
        <taxon>Archaea</taxon>
        <taxon>Methanobacteriati</taxon>
        <taxon>Methanobacteriota</taxon>
        <taxon>Stenosarchaea group</taxon>
        <taxon>Methanomicrobia</taxon>
        <taxon>Methanosarcinales</taxon>
        <taxon>Methanosarcinaceae</taxon>
        <taxon>Methanolobus</taxon>
    </lineage>
</organism>
<evidence type="ECO:0000313" key="2">
    <source>
        <dbReference type="Proteomes" id="UP000297295"/>
    </source>
</evidence>
<gene>
    <name evidence="1" type="ORF">CUN85_05490</name>
</gene>
<dbReference type="RefSeq" id="WP_135389323.1">
    <property type="nucleotide sequence ID" value="NZ_PGGK01000004.1"/>
</dbReference>
<proteinExistence type="predicted"/>
<protein>
    <submittedName>
        <fullName evidence="1">Uncharacterized protein</fullName>
    </submittedName>
</protein>
<dbReference type="Proteomes" id="UP000297295">
    <property type="component" value="Unassembled WGS sequence"/>
</dbReference>
<evidence type="ECO:0000313" key="1">
    <source>
        <dbReference type="EMBL" id="TGC09806.1"/>
    </source>
</evidence>